<name>R0MMJ9_NOSB1</name>
<organism evidence="1 2">
    <name type="scientific">Nosema bombycis (strain CQ1 / CVCC 102059)</name>
    <name type="common">Microsporidian parasite</name>
    <name type="synonym">Pebrine of silkworm</name>
    <dbReference type="NCBI Taxonomy" id="578461"/>
    <lineage>
        <taxon>Eukaryota</taxon>
        <taxon>Fungi</taxon>
        <taxon>Fungi incertae sedis</taxon>
        <taxon>Microsporidia</taxon>
        <taxon>Nosematidae</taxon>
        <taxon>Nosema</taxon>
    </lineage>
</organism>
<accession>R0MMJ9</accession>
<dbReference type="Proteomes" id="UP000016927">
    <property type="component" value="Unassembled WGS sequence"/>
</dbReference>
<dbReference type="EMBL" id="KB908947">
    <property type="protein sequence ID" value="EOB14088.1"/>
    <property type="molecule type" value="Genomic_DNA"/>
</dbReference>
<evidence type="ECO:0000313" key="2">
    <source>
        <dbReference type="Proteomes" id="UP000016927"/>
    </source>
</evidence>
<keyword evidence="2" id="KW-1185">Reference proteome</keyword>
<protein>
    <submittedName>
        <fullName evidence="1">Uncharacterized protein</fullName>
    </submittedName>
</protein>
<gene>
    <name evidence="1" type="ORF">NBO_39g0001</name>
</gene>
<sequence>MEIYRSRNEDRCIRVVYEQYMQDYLRYYRVETPAPIYFNYKQLGANNISTFMKENEGLKSLNYFIEENFLKDRGKKFPYYSLLMYVKGQLPMEDEYLVNLLYSIFKYHGINVEWLYRLKPVINRNIMVEIDLKDLKTSGVNANKALQNKFEDYLKAKNVDTLVRKKVRWTTPEHIRFVNGIVKYCANKSFINIYNDLVYGGFLTRPPKNNINDG</sequence>
<dbReference type="VEuPathDB" id="MicrosporidiaDB:NBO_39g0001"/>
<proteinExistence type="predicted"/>
<dbReference type="AlphaFoldDB" id="R0MMJ9"/>
<dbReference type="HOGENOM" id="CLU_1289276_0_0_1"/>
<evidence type="ECO:0000313" key="1">
    <source>
        <dbReference type="EMBL" id="EOB14088.1"/>
    </source>
</evidence>
<reference evidence="1 2" key="1">
    <citation type="journal article" date="2013" name="BMC Genomics">
        <title>Comparative genomics of parasitic silkworm microsporidia reveal an association between genome expansion and host adaptation.</title>
        <authorList>
            <person name="Pan G."/>
            <person name="Xu J."/>
            <person name="Li T."/>
            <person name="Xia Q."/>
            <person name="Liu S.L."/>
            <person name="Zhang G."/>
            <person name="Li S."/>
            <person name="Li C."/>
            <person name="Liu H."/>
            <person name="Yang L."/>
            <person name="Liu T."/>
            <person name="Zhang X."/>
            <person name="Wu Z."/>
            <person name="Fan W."/>
            <person name="Dang X."/>
            <person name="Xiang H."/>
            <person name="Tao M."/>
            <person name="Li Y."/>
            <person name="Hu J."/>
            <person name="Li Z."/>
            <person name="Lin L."/>
            <person name="Luo J."/>
            <person name="Geng L."/>
            <person name="Wang L."/>
            <person name="Long M."/>
            <person name="Wan Y."/>
            <person name="He N."/>
            <person name="Zhang Z."/>
            <person name="Lu C."/>
            <person name="Keeling P.J."/>
            <person name="Wang J."/>
            <person name="Xiang Z."/>
            <person name="Zhou Z."/>
        </authorList>
    </citation>
    <scope>NUCLEOTIDE SEQUENCE [LARGE SCALE GENOMIC DNA]</scope>
    <source>
        <strain evidence="2">CQ1 / CVCC 102059</strain>
    </source>
</reference>